<keyword evidence="2" id="KW-0132">Cell division</keyword>
<feature type="transmembrane region" description="Helical" evidence="9">
    <location>
        <begin position="551"/>
        <end position="571"/>
    </location>
</feature>
<dbReference type="InterPro" id="IPR004367">
    <property type="entry name" value="Cyclin_C-dom"/>
</dbReference>
<dbReference type="AlphaFoldDB" id="A0A4S4D3F0"/>
<dbReference type="SUPFAM" id="SSF47954">
    <property type="entry name" value="Cyclin-like"/>
    <property type="match status" value="2"/>
</dbReference>
<evidence type="ECO:0000256" key="4">
    <source>
        <dbReference type="ARBA" id="ARBA00023306"/>
    </source>
</evidence>
<evidence type="ECO:0000313" key="12">
    <source>
        <dbReference type="EMBL" id="THF96313.1"/>
    </source>
</evidence>
<name>A0A4S4D3F0_CAMSN</name>
<evidence type="ECO:0000256" key="1">
    <source>
        <dbReference type="ARBA" id="ARBA00006955"/>
    </source>
</evidence>
<feature type="domain" description="Cyclin-like" evidence="10">
    <location>
        <begin position="888"/>
        <end position="970"/>
    </location>
</feature>
<evidence type="ECO:0000256" key="3">
    <source>
        <dbReference type="ARBA" id="ARBA00023127"/>
    </source>
</evidence>
<dbReference type="EMBL" id="SDRB02012964">
    <property type="protein sequence ID" value="THF96313.1"/>
    <property type="molecule type" value="Genomic_DNA"/>
</dbReference>
<dbReference type="GO" id="GO:0010332">
    <property type="term" value="P:response to gamma radiation"/>
    <property type="evidence" value="ECO:0007669"/>
    <property type="project" value="UniProtKB-ARBA"/>
</dbReference>
<evidence type="ECO:0000256" key="2">
    <source>
        <dbReference type="ARBA" id="ARBA00022618"/>
    </source>
</evidence>
<feature type="region of interest" description="Disordered" evidence="8">
    <location>
        <begin position="672"/>
        <end position="713"/>
    </location>
</feature>
<dbReference type="Pfam" id="PF02984">
    <property type="entry name" value="Cyclin_C"/>
    <property type="match status" value="1"/>
</dbReference>
<evidence type="ECO:0000256" key="5">
    <source>
        <dbReference type="ARBA" id="ARBA00059307"/>
    </source>
</evidence>
<dbReference type="GO" id="GO:0051301">
    <property type="term" value="P:cell division"/>
    <property type="evidence" value="ECO:0007669"/>
    <property type="project" value="UniProtKB-KW"/>
</dbReference>
<evidence type="ECO:0000259" key="10">
    <source>
        <dbReference type="SMART" id="SM00385"/>
    </source>
</evidence>
<dbReference type="InterPro" id="IPR006671">
    <property type="entry name" value="Cyclin_N"/>
</dbReference>
<dbReference type="Pfam" id="PF16711">
    <property type="entry name" value="SCAB-ABD"/>
    <property type="match status" value="1"/>
</dbReference>
<dbReference type="GO" id="GO:0007015">
    <property type="term" value="P:actin filament organization"/>
    <property type="evidence" value="ECO:0007669"/>
    <property type="project" value="InterPro"/>
</dbReference>
<protein>
    <submittedName>
        <fullName evidence="12">Uncharacterized protein</fullName>
    </submittedName>
</protein>
<dbReference type="Pfam" id="PF00134">
    <property type="entry name" value="Cyclin_N"/>
    <property type="match status" value="1"/>
</dbReference>
<dbReference type="Proteomes" id="UP000306102">
    <property type="component" value="Unassembled WGS sequence"/>
</dbReference>
<dbReference type="CDD" id="cd20567">
    <property type="entry name" value="CYCLIN_AtCycB-like_rpt1"/>
    <property type="match status" value="1"/>
</dbReference>
<dbReference type="Pfam" id="PF17684">
    <property type="entry name" value="SCAB-PH"/>
    <property type="match status" value="1"/>
</dbReference>
<comment type="function">
    <text evidence="5">Essential for the control of the cell cycle at the G2/M (mitosis) transition. G2/M cyclins accumulate steadily during G2 and are abruptly destroyed at mitosis.</text>
</comment>
<dbReference type="Gene3D" id="2.60.40.2700">
    <property type="match status" value="1"/>
</dbReference>
<dbReference type="SMART" id="SM00385">
    <property type="entry name" value="CYCLIN"/>
    <property type="match status" value="2"/>
</dbReference>
<keyword evidence="9" id="KW-1133">Transmembrane helix</keyword>
<feature type="domain" description="Cyclin C-terminal" evidence="11">
    <location>
        <begin position="884"/>
        <end position="1001"/>
    </location>
</feature>
<dbReference type="GO" id="GO:0010119">
    <property type="term" value="P:regulation of stomatal movement"/>
    <property type="evidence" value="ECO:0007669"/>
    <property type="project" value="InterPro"/>
</dbReference>
<dbReference type="FunFam" id="1.10.472.10:FF:000001">
    <property type="entry name" value="G2/mitotic-specific cyclin"/>
    <property type="match status" value="1"/>
</dbReference>
<keyword evidence="3 7" id="KW-0195">Cyclin</keyword>
<evidence type="ECO:0000259" key="11">
    <source>
        <dbReference type="SMART" id="SM01332"/>
    </source>
</evidence>
<dbReference type="InterPro" id="IPR013763">
    <property type="entry name" value="Cyclin-like_dom"/>
</dbReference>
<evidence type="ECO:0000313" key="13">
    <source>
        <dbReference type="Proteomes" id="UP000306102"/>
    </source>
</evidence>
<evidence type="ECO:0000256" key="9">
    <source>
        <dbReference type="SAM" id="Phobius"/>
    </source>
</evidence>
<dbReference type="PANTHER" id="PTHR31172">
    <property type="entry name" value="STOMATAL CLOSURE-RELATED ACTIN-BINDING PROTEIN 1"/>
    <property type="match status" value="1"/>
</dbReference>
<dbReference type="Gene3D" id="1.20.5.440">
    <property type="entry name" value="ATP synthase delta/epsilon subunit, C-terminal domain"/>
    <property type="match status" value="1"/>
</dbReference>
<dbReference type="InterPro" id="IPR041144">
    <property type="entry name" value="SCAB-PH"/>
</dbReference>
<dbReference type="InterPro" id="IPR039640">
    <property type="entry name" value="SCAB"/>
</dbReference>
<dbReference type="Pfam" id="PF16712">
    <property type="entry name" value="SCAB_CC"/>
    <property type="match status" value="1"/>
</dbReference>
<comment type="similarity">
    <text evidence="1">Belongs to the cyclin family. Cyclin AB subfamily.</text>
</comment>
<evidence type="ECO:0000256" key="8">
    <source>
        <dbReference type="SAM" id="MobiDB-lite"/>
    </source>
</evidence>
<dbReference type="InterPro" id="IPR036915">
    <property type="entry name" value="Cyclin-like_sf"/>
</dbReference>
<dbReference type="SMART" id="SM01332">
    <property type="entry name" value="Cyclin_C"/>
    <property type="match status" value="1"/>
</dbReference>
<gene>
    <name evidence="12" type="ORF">TEA_028744</name>
</gene>
<dbReference type="Gene3D" id="1.10.472.10">
    <property type="entry name" value="Cyclin-like"/>
    <property type="match status" value="2"/>
</dbReference>
<dbReference type="InterPro" id="IPR048258">
    <property type="entry name" value="Cyclins_cyclin-box"/>
</dbReference>
<keyword evidence="13" id="KW-1185">Reference proteome</keyword>
<comment type="subunit">
    <text evidence="6">Interacts with the CDC2 and CDK2 protein kinases to form a serine/threonine kinase holoenzyme complex. The cyclin subunit imparts substrate specificity to the complex.</text>
</comment>
<accession>A0A4S4D3F0</accession>
<dbReference type="STRING" id="542762.A0A4S4D3F0"/>
<keyword evidence="9" id="KW-0812">Transmembrane</keyword>
<dbReference type="GO" id="GO:0003779">
    <property type="term" value="F:actin binding"/>
    <property type="evidence" value="ECO:0007669"/>
    <property type="project" value="InterPro"/>
</dbReference>
<dbReference type="Pfam" id="PF16709">
    <property type="entry name" value="SCAB-Ig"/>
    <property type="match status" value="1"/>
</dbReference>
<dbReference type="InterPro" id="IPR032012">
    <property type="entry name" value="SCAB-ABD"/>
</dbReference>
<comment type="caution">
    <text evidence="12">The sequence shown here is derived from an EMBL/GenBank/DDBJ whole genome shotgun (WGS) entry which is preliminary data.</text>
</comment>
<keyword evidence="4" id="KW-0131">Cell cycle</keyword>
<reference evidence="12 13" key="1">
    <citation type="journal article" date="2018" name="Proc. Natl. Acad. Sci. U.S.A.">
        <title>Draft genome sequence of Camellia sinensis var. sinensis provides insights into the evolution of the tea genome and tea quality.</title>
        <authorList>
            <person name="Wei C."/>
            <person name="Yang H."/>
            <person name="Wang S."/>
            <person name="Zhao J."/>
            <person name="Liu C."/>
            <person name="Gao L."/>
            <person name="Xia E."/>
            <person name="Lu Y."/>
            <person name="Tai Y."/>
            <person name="She G."/>
            <person name="Sun J."/>
            <person name="Cao H."/>
            <person name="Tong W."/>
            <person name="Gao Q."/>
            <person name="Li Y."/>
            <person name="Deng W."/>
            <person name="Jiang X."/>
            <person name="Wang W."/>
            <person name="Chen Q."/>
            <person name="Zhang S."/>
            <person name="Li H."/>
            <person name="Wu J."/>
            <person name="Wang P."/>
            <person name="Li P."/>
            <person name="Shi C."/>
            <person name="Zheng F."/>
            <person name="Jian J."/>
            <person name="Huang B."/>
            <person name="Shan D."/>
            <person name="Shi M."/>
            <person name="Fang C."/>
            <person name="Yue Y."/>
            <person name="Li F."/>
            <person name="Li D."/>
            <person name="Wei S."/>
            <person name="Han B."/>
            <person name="Jiang C."/>
            <person name="Yin Y."/>
            <person name="Xia T."/>
            <person name="Zhang Z."/>
            <person name="Bennetzen J.L."/>
            <person name="Zhao S."/>
            <person name="Wan X."/>
        </authorList>
    </citation>
    <scope>NUCLEOTIDE SEQUENCE [LARGE SCALE GENOMIC DNA]</scope>
    <source>
        <strain evidence="13">cv. Shuchazao</strain>
        <tissue evidence="12">Leaf</tissue>
    </source>
</reference>
<evidence type="ECO:0000256" key="7">
    <source>
        <dbReference type="RuleBase" id="RU000383"/>
    </source>
</evidence>
<dbReference type="Gene3D" id="2.30.29.140">
    <property type="match status" value="1"/>
</dbReference>
<feature type="domain" description="Cyclin-like" evidence="10">
    <location>
        <begin position="791"/>
        <end position="875"/>
    </location>
</feature>
<proteinExistence type="inferred from homology"/>
<dbReference type="CDD" id="cd20511">
    <property type="entry name" value="CYCLIN_AtCycB-like_rpt2"/>
    <property type="match status" value="1"/>
</dbReference>
<dbReference type="PANTHER" id="PTHR31172:SF7">
    <property type="entry name" value="STOMATAL CLOSURE-RELATED ACTIN-BINDING PROTEIN 3"/>
    <property type="match status" value="1"/>
</dbReference>
<dbReference type="PROSITE" id="PS00292">
    <property type="entry name" value="CYCLINS"/>
    <property type="match status" value="1"/>
</dbReference>
<sequence>MTKVSPEFGDQMQMEAVMSVSVDVSFASNRFPKYRIGADNQILDEAKEDPKGPPLKEVVIQETAQLVEQQKRLSVRDLASKFDKNLAAAAKLSDEAKLREVASLEGHVLLKKLRDALESLRGRLAGRNKEDVEKAISMVEALAVKLTQKEGELIQEKFEVKKLANFLKQASEDAKKLVNQERSFACAEIESARAVVQRFGEALEEEERISQTSGKQELDELLEEVQEARRIKLLHQPSKVIDMEHELQALRMQIREKSIISVKLQRELAMSRRAEENKFRVYEFGGSETLGSALRVQPCSDEAQDLSKCSIQWYRIPTEGSRRELISGANKSIYAPEPFDVGRFLEVDVVSAGQKVAVTTSGPIGPAAGLASYVETLLRKPNTEFNVVISQMNGQNYSSRSVHLFHVGKMRMKLCKGWITKARESYSTSMQALFSSSNLHSIEKKEVDGEVVSLMGVTMKLPSLQYIVLIMGNISTLRINVVTYLISLLYFCGQAFLTRLFLCSSYVDSEAVVILQLSHCFGKQGKDNPLYWYLNQSEKEMRPLCLQGDTLLTAMYVAFAFLVFYYMLFLAPHMRKTCAKCGAKSSVKKENLQIFTNCEAVAGGGKKKTMEADGRNRRALGDIGNLVTVRGIDTKQITRPKAVQVNVVDGAAAVGKEAILLPKAAQRKVTVKPKPEPVTEISPEDEEVKKEEKPVIRKKAGQEGSSRKKSQTLTSVLTARSKAACGLTDKPKPKEQIVDIDAADIDNELAVVEYVEDIYKFYKQVENESRVHDYMDSQPEINEKMRAILVDWLIEVHNKFELMPETLYLTINIVDRYLASKSVLRRELQLVGISAMLMASKYEEIWAPEVNDFVCISDRAYTNEQVLITEKRILGELEWSLTVPTPYVFLARFIKAAVADQHMENMVYFLAELGIMNYATIIYCPSMLAASAVYTARCTLNKSPAWNDTLKLHTGFSETQLMDCAKLLVSFHLVAAENKLKVIYRKYSNPERGAVALLPPAKSLLAVATS</sequence>
<dbReference type="FunFam" id="1.10.472.10:FF:000032">
    <property type="entry name" value="G2/mitotic-specific cyclin-1"/>
    <property type="match status" value="1"/>
</dbReference>
<evidence type="ECO:0000256" key="6">
    <source>
        <dbReference type="ARBA" id="ARBA00065123"/>
    </source>
</evidence>
<keyword evidence="9" id="KW-0472">Membrane</keyword>
<dbReference type="InterPro" id="IPR032009">
    <property type="entry name" value="SCAB_CC"/>
</dbReference>
<organism evidence="12 13">
    <name type="scientific">Camellia sinensis var. sinensis</name>
    <name type="common">China tea</name>
    <dbReference type="NCBI Taxonomy" id="542762"/>
    <lineage>
        <taxon>Eukaryota</taxon>
        <taxon>Viridiplantae</taxon>
        <taxon>Streptophyta</taxon>
        <taxon>Embryophyta</taxon>
        <taxon>Tracheophyta</taxon>
        <taxon>Spermatophyta</taxon>
        <taxon>Magnoliopsida</taxon>
        <taxon>eudicotyledons</taxon>
        <taxon>Gunneridae</taxon>
        <taxon>Pentapetalae</taxon>
        <taxon>asterids</taxon>
        <taxon>Ericales</taxon>
        <taxon>Theaceae</taxon>
        <taxon>Camellia</taxon>
    </lineage>
</organism>
<dbReference type="InterPro" id="IPR032015">
    <property type="entry name" value="SCAB-Ig"/>
</dbReference>